<keyword evidence="3" id="KW-0413">Isomerase</keyword>
<dbReference type="InterPro" id="IPR051053">
    <property type="entry name" value="ECH/Chromodomain_protein"/>
</dbReference>
<evidence type="ECO:0000256" key="2">
    <source>
        <dbReference type="ARBA" id="ARBA00023140"/>
    </source>
</evidence>
<gene>
    <name evidence="4" type="ORF">FCL42_06695</name>
</gene>
<dbReference type="PANTHER" id="PTHR43684">
    <property type="match status" value="1"/>
</dbReference>
<dbReference type="SUPFAM" id="SSF52096">
    <property type="entry name" value="ClpP/crotonase"/>
    <property type="match status" value="1"/>
</dbReference>
<dbReference type="EMBL" id="SWCJ01000003">
    <property type="protein sequence ID" value="TKB56816.1"/>
    <property type="molecule type" value="Genomic_DNA"/>
</dbReference>
<evidence type="ECO:0000313" key="4">
    <source>
        <dbReference type="EMBL" id="TKB56816.1"/>
    </source>
</evidence>
<dbReference type="OrthoDB" id="9797151at2"/>
<dbReference type="PANTHER" id="PTHR43684:SF1">
    <property type="entry name" value="ENOYL-COA DELTA ISOMERASE 2"/>
    <property type="match status" value="1"/>
</dbReference>
<dbReference type="RefSeq" id="WP_136862619.1">
    <property type="nucleotide sequence ID" value="NZ_SWCJ01000003.1"/>
</dbReference>
<reference evidence="4 5" key="1">
    <citation type="submission" date="2019-04" db="EMBL/GenBank/DDBJ databases">
        <authorList>
            <person name="Hwang J.C."/>
        </authorList>
    </citation>
    <scope>NUCLEOTIDE SEQUENCE [LARGE SCALE GENOMIC DNA]</scope>
    <source>
        <strain evidence="4 5">IMCC35002</strain>
    </source>
</reference>
<organism evidence="4 5">
    <name type="scientific">Ferrimonas aestuarii</name>
    <dbReference type="NCBI Taxonomy" id="2569539"/>
    <lineage>
        <taxon>Bacteria</taxon>
        <taxon>Pseudomonadati</taxon>
        <taxon>Pseudomonadota</taxon>
        <taxon>Gammaproteobacteria</taxon>
        <taxon>Alteromonadales</taxon>
        <taxon>Ferrimonadaceae</taxon>
        <taxon>Ferrimonas</taxon>
    </lineage>
</organism>
<keyword evidence="5" id="KW-1185">Reference proteome</keyword>
<dbReference type="InterPro" id="IPR029045">
    <property type="entry name" value="ClpP/crotonase-like_dom_sf"/>
</dbReference>
<evidence type="ECO:0000313" key="5">
    <source>
        <dbReference type="Proteomes" id="UP000305675"/>
    </source>
</evidence>
<dbReference type="Proteomes" id="UP000305675">
    <property type="component" value="Unassembled WGS sequence"/>
</dbReference>
<dbReference type="InterPro" id="IPR001753">
    <property type="entry name" value="Enoyl-CoA_hydra/iso"/>
</dbReference>
<sequence length="247" mass="26702">MASQIDISVDGHVMVLTINRPDKRNALTQQMYTELRNQLLAADEDDNIRAYLIRGQQDCFTAGNDLSNFVEGEFGESNQAVKFIKVLPKLRKPLIAAVGGSAVGVGVTLLPHCDMVIAADNAKFAMPFVNLGIVPEAGSSTLIPQMCGGPLAAELLLLGEPFDVEKAKQVGLVNHSCAPEELITLAMEYAQKFASRPPQAMQHAKALLKLSQPQLSSVLQTEFDGLAQRLSSQETQALFAALLKRSQ</sequence>
<evidence type="ECO:0000256" key="1">
    <source>
        <dbReference type="ARBA" id="ARBA00004275"/>
    </source>
</evidence>
<keyword evidence="4" id="KW-0456">Lyase</keyword>
<dbReference type="Pfam" id="PF00378">
    <property type="entry name" value="ECH_1"/>
    <property type="match status" value="1"/>
</dbReference>
<protein>
    <submittedName>
        <fullName evidence="4">Enoyl-CoA hydratase</fullName>
        <ecNumber evidence="4">4.2.1.17</ecNumber>
    </submittedName>
</protein>
<evidence type="ECO:0000256" key="3">
    <source>
        <dbReference type="ARBA" id="ARBA00023235"/>
    </source>
</evidence>
<dbReference type="CDD" id="cd06558">
    <property type="entry name" value="crotonase-like"/>
    <property type="match status" value="1"/>
</dbReference>
<dbReference type="AlphaFoldDB" id="A0A4U1BQV9"/>
<dbReference type="EC" id="4.2.1.17" evidence="4"/>
<dbReference type="GO" id="GO:0004165">
    <property type="term" value="F:delta(3)-delta(2)-enoyl-CoA isomerase activity"/>
    <property type="evidence" value="ECO:0007669"/>
    <property type="project" value="UniProtKB-ARBA"/>
</dbReference>
<accession>A0A4U1BQV9</accession>
<keyword evidence="2" id="KW-0576">Peroxisome</keyword>
<proteinExistence type="predicted"/>
<name>A0A4U1BQV9_9GAMM</name>
<comment type="caution">
    <text evidence="4">The sequence shown here is derived from an EMBL/GenBank/DDBJ whole genome shotgun (WGS) entry which is preliminary data.</text>
</comment>
<dbReference type="GO" id="GO:0004300">
    <property type="term" value="F:enoyl-CoA hydratase activity"/>
    <property type="evidence" value="ECO:0007669"/>
    <property type="project" value="UniProtKB-EC"/>
</dbReference>
<dbReference type="Gene3D" id="3.90.226.10">
    <property type="entry name" value="2-enoyl-CoA Hydratase, Chain A, domain 1"/>
    <property type="match status" value="1"/>
</dbReference>
<comment type="subcellular location">
    <subcellularLocation>
        <location evidence="1">Peroxisome</location>
    </subcellularLocation>
</comment>